<keyword evidence="2" id="KW-1133">Transmembrane helix</keyword>
<evidence type="ECO:0008006" key="4">
    <source>
        <dbReference type="Google" id="ProtNLM"/>
    </source>
</evidence>
<keyword evidence="2" id="KW-0812">Transmembrane</keyword>
<gene>
    <name evidence="3" type="ORF">TPC1_30244</name>
</gene>
<feature type="compositionally biased region" description="Basic residues" evidence="1">
    <location>
        <begin position="749"/>
        <end position="760"/>
    </location>
</feature>
<evidence type="ECO:0000256" key="1">
    <source>
        <dbReference type="SAM" id="MobiDB-lite"/>
    </source>
</evidence>
<feature type="transmembrane region" description="Helical" evidence="2">
    <location>
        <begin position="683"/>
        <end position="705"/>
    </location>
</feature>
<accession>A0A146K3U6</accession>
<feature type="compositionally biased region" description="Basic and acidic residues" evidence="1">
    <location>
        <begin position="773"/>
        <end position="793"/>
    </location>
</feature>
<proteinExistence type="predicted"/>
<reference evidence="3" key="1">
    <citation type="submission" date="2015-07" db="EMBL/GenBank/DDBJ databases">
        <title>Adaptation to a free-living lifestyle via gene acquisitions in the diplomonad Trepomonas sp. PC1.</title>
        <authorList>
            <person name="Xu F."/>
            <person name="Jerlstrom-Hultqvist J."/>
            <person name="Kolisko M."/>
            <person name="Simpson A.G.B."/>
            <person name="Roger A.J."/>
            <person name="Svard S.G."/>
            <person name="Andersson J.O."/>
        </authorList>
    </citation>
    <scope>NUCLEOTIDE SEQUENCE</scope>
    <source>
        <strain evidence="3">PC1</strain>
    </source>
</reference>
<dbReference type="EMBL" id="GDID01006345">
    <property type="protein sequence ID" value="JAP90261.1"/>
    <property type="molecule type" value="Transcribed_RNA"/>
</dbReference>
<organism evidence="3">
    <name type="scientific">Trepomonas sp. PC1</name>
    <dbReference type="NCBI Taxonomy" id="1076344"/>
    <lineage>
        <taxon>Eukaryota</taxon>
        <taxon>Metamonada</taxon>
        <taxon>Diplomonadida</taxon>
        <taxon>Hexamitidae</taxon>
        <taxon>Hexamitinae</taxon>
        <taxon>Trepomonas</taxon>
    </lineage>
</organism>
<evidence type="ECO:0000256" key="2">
    <source>
        <dbReference type="SAM" id="Phobius"/>
    </source>
</evidence>
<feature type="region of interest" description="Disordered" evidence="1">
    <location>
        <begin position="728"/>
        <end position="793"/>
    </location>
</feature>
<sequence length="793" mass="89215">FLTVSLTSPLIYQISLQYSPTILTLKGMDNQIINEPINVITDQTTQQSINGIIIFTPIAATVAVTCTYQNIIVFQQTISITPDFSIQLESVLKITANCVNGDVFTVVALSTKQLTCTNSVVTAYFPAQSVEISLSNPNYLSCQASFVKETSQFIQLVLMPLALKTLVKFSVVNSLGQDLKFFSGVVTILNQEFDSREFELQSSEQLRLVGSVSFSIVFSGFSAILYQNIDSNVQIDNLLSVNNAKLVVQVNKNVIVDCFGATTVKYSTFQLQKYNESIFYVISSNLPQGGLLTIYKSDIYVTFSQQVQLTQVENYNLHTMQINTVVRIKPVFTNDLVYSDFTVKVNNIPTIFDQANQQYVITNSTSAPLNGIIQVQFYDISGRFQPQQFFLNEFQQYTDQTKQLELTLYTTELYVELNTDYNLSDFTLLVNGQNMSLVENKFYILSSYITILTENSQLQVQFRSYEVKPIIQTVALLLNQQNSVTVDITATTQNIFAFYFNAFTTVCDSSQLTLNFVNNYQVTANGCKPIFYWSNESYSLNLNDIVLITSTIGVTIQFKVVSVNGTLLIDTMKPISVVPPANVVSMKFDVQSMLKQAYSCPNFLLTITVDDDVLFNDFTMSQCVLYVQYSAILKANQKMIIAANPTGYLPINEEIILDQQTLDNIAAGLYGIAPVQYTMSAGAIIGILLGVIVLSCAVGFVIYVIKKKPQWIHKIKIQRKKKEKQLQMNDKAELATQENADVEKENKPSKYKIKIKKRKVKKEEQPTENIDNTDEKQTNKPIESIDVKEEQKI</sequence>
<keyword evidence="2" id="KW-0472">Membrane</keyword>
<evidence type="ECO:0000313" key="3">
    <source>
        <dbReference type="EMBL" id="JAP90261.1"/>
    </source>
</evidence>
<name>A0A146K3U6_9EUKA</name>
<feature type="non-terminal residue" evidence="3">
    <location>
        <position position="793"/>
    </location>
</feature>
<dbReference type="AlphaFoldDB" id="A0A146K3U6"/>
<protein>
    <recommendedName>
        <fullName evidence="4">Transmembrane protein</fullName>
    </recommendedName>
</protein>
<feature type="non-terminal residue" evidence="3">
    <location>
        <position position="1"/>
    </location>
</feature>